<organism evidence="2 3">
    <name type="scientific">Thalassiosira oceanica</name>
    <name type="common">Marine diatom</name>
    <dbReference type="NCBI Taxonomy" id="159749"/>
    <lineage>
        <taxon>Eukaryota</taxon>
        <taxon>Sar</taxon>
        <taxon>Stramenopiles</taxon>
        <taxon>Ochrophyta</taxon>
        <taxon>Bacillariophyta</taxon>
        <taxon>Coscinodiscophyceae</taxon>
        <taxon>Thalassiosirophycidae</taxon>
        <taxon>Thalassiosirales</taxon>
        <taxon>Thalassiosiraceae</taxon>
        <taxon>Thalassiosira</taxon>
    </lineage>
</organism>
<evidence type="ECO:0000256" key="1">
    <source>
        <dbReference type="SAM" id="MobiDB-lite"/>
    </source>
</evidence>
<protein>
    <submittedName>
        <fullName evidence="2">Uncharacterized protein</fullName>
    </submittedName>
</protein>
<comment type="caution">
    <text evidence="2">The sequence shown here is derived from an EMBL/GenBank/DDBJ whole genome shotgun (WGS) entry which is preliminary data.</text>
</comment>
<proteinExistence type="predicted"/>
<sequence length="132" mass="14524">VDRPEPRAAAPRQRARARQAPVERLDDLPRHRRGVRAAALAAVAFVPGRAVVRREDEAERVVDSRRGGSLEGADPGAPVLEGAQRPHGLGQRVEAAADVLVPRRERRQLVVQRAGRCRLVVWVCHAKSGRDM</sequence>
<accession>K0SKQ8</accession>
<dbReference type="AlphaFoldDB" id="K0SKQ8"/>
<evidence type="ECO:0000313" key="3">
    <source>
        <dbReference type="Proteomes" id="UP000266841"/>
    </source>
</evidence>
<dbReference type="Proteomes" id="UP000266841">
    <property type="component" value="Unassembled WGS sequence"/>
</dbReference>
<name>K0SKQ8_THAOC</name>
<dbReference type="EMBL" id="AGNL01023777">
    <property type="protein sequence ID" value="EJK59037.1"/>
    <property type="molecule type" value="Genomic_DNA"/>
</dbReference>
<evidence type="ECO:0000313" key="2">
    <source>
        <dbReference type="EMBL" id="EJK59037.1"/>
    </source>
</evidence>
<feature type="compositionally biased region" description="Basic and acidic residues" evidence="1">
    <location>
        <begin position="56"/>
        <end position="68"/>
    </location>
</feature>
<keyword evidence="3" id="KW-1185">Reference proteome</keyword>
<gene>
    <name evidence="2" type="ORF">THAOC_20795</name>
</gene>
<feature type="region of interest" description="Disordered" evidence="1">
    <location>
        <begin position="56"/>
        <end position="88"/>
    </location>
</feature>
<feature type="region of interest" description="Disordered" evidence="1">
    <location>
        <begin position="1"/>
        <end position="29"/>
    </location>
</feature>
<reference evidence="2 3" key="1">
    <citation type="journal article" date="2012" name="Genome Biol.">
        <title>Genome and low-iron response of an oceanic diatom adapted to chronic iron limitation.</title>
        <authorList>
            <person name="Lommer M."/>
            <person name="Specht M."/>
            <person name="Roy A.S."/>
            <person name="Kraemer L."/>
            <person name="Andreson R."/>
            <person name="Gutowska M.A."/>
            <person name="Wolf J."/>
            <person name="Bergner S.V."/>
            <person name="Schilhabel M.B."/>
            <person name="Klostermeier U.C."/>
            <person name="Beiko R.G."/>
            <person name="Rosenstiel P."/>
            <person name="Hippler M."/>
            <person name="Laroche J."/>
        </authorList>
    </citation>
    <scope>NUCLEOTIDE SEQUENCE [LARGE SCALE GENOMIC DNA]</scope>
    <source>
        <strain evidence="2 3">CCMP1005</strain>
    </source>
</reference>
<feature type="non-terminal residue" evidence="2">
    <location>
        <position position="1"/>
    </location>
</feature>